<protein>
    <submittedName>
        <fullName evidence="1">Putative Monocarboxylate transporter</fullName>
    </submittedName>
</protein>
<comment type="caution">
    <text evidence="1">The sequence shown here is derived from an EMBL/GenBank/DDBJ whole genome shotgun (WGS) entry which is preliminary data.</text>
</comment>
<dbReference type="OrthoDB" id="6499973at2759"/>
<accession>A0A162CH46</accession>
<gene>
    <name evidence="1" type="ORF">APZ42_018582</name>
</gene>
<name>A0A162CH46_9CRUS</name>
<feature type="non-terminal residue" evidence="1">
    <location>
        <position position="1"/>
    </location>
</feature>
<reference evidence="1 2" key="1">
    <citation type="submission" date="2016-03" db="EMBL/GenBank/DDBJ databases">
        <title>EvidentialGene: Evidence-directed Construction of Genes on Genomes.</title>
        <authorList>
            <person name="Gilbert D.G."/>
            <person name="Choi J.-H."/>
            <person name="Mockaitis K."/>
            <person name="Colbourne J."/>
            <person name="Pfrender M."/>
        </authorList>
    </citation>
    <scope>NUCLEOTIDE SEQUENCE [LARGE SCALE GENOMIC DNA]</scope>
    <source>
        <strain evidence="1 2">Xinb3</strain>
        <tissue evidence="1">Complete organism</tissue>
    </source>
</reference>
<dbReference type="Proteomes" id="UP000076858">
    <property type="component" value="Unassembled WGS sequence"/>
</dbReference>
<evidence type="ECO:0000313" key="1">
    <source>
        <dbReference type="EMBL" id="KZS15792.1"/>
    </source>
</evidence>
<proteinExistence type="predicted"/>
<keyword evidence="2" id="KW-1185">Reference proteome</keyword>
<organism evidence="1 2">
    <name type="scientific">Daphnia magna</name>
    <dbReference type="NCBI Taxonomy" id="35525"/>
    <lineage>
        <taxon>Eukaryota</taxon>
        <taxon>Metazoa</taxon>
        <taxon>Ecdysozoa</taxon>
        <taxon>Arthropoda</taxon>
        <taxon>Crustacea</taxon>
        <taxon>Branchiopoda</taxon>
        <taxon>Diplostraca</taxon>
        <taxon>Cladocera</taxon>
        <taxon>Anomopoda</taxon>
        <taxon>Daphniidae</taxon>
        <taxon>Daphnia</taxon>
    </lineage>
</organism>
<dbReference type="EMBL" id="LRGB01000852">
    <property type="protein sequence ID" value="KZS15792.1"/>
    <property type="molecule type" value="Genomic_DNA"/>
</dbReference>
<evidence type="ECO:0000313" key="2">
    <source>
        <dbReference type="Proteomes" id="UP000076858"/>
    </source>
</evidence>
<sequence>GGWGWLVVGAAFLVQVLTTGLQLAFGVMAAQIARHFARQENSAASLHMDAGQFAFQFAYLQVNSNNVAIVFGGQFKITPL</sequence>
<dbReference type="AlphaFoldDB" id="A0A162CH46"/>